<evidence type="ECO:0000313" key="1">
    <source>
        <dbReference type="EMBL" id="KII72282.1"/>
    </source>
</evidence>
<sequence length="136" mass="15743">MKDGPRYVILLICPCDDCTTKQFSNVSWCEDDSGIYLRFFGRVLNSNDIVFVKMSTGDKERTTNMTIHCLVYCLYTSSPQEERYCTYWNDSNSIKVARFSYGYYFYGWGLLTFINAGGFVESNLKGNLDDLEMIRS</sequence>
<keyword evidence="2" id="KW-1185">Reference proteome</keyword>
<organism evidence="1 2">
    <name type="scientific">Thelohanellus kitauei</name>
    <name type="common">Myxosporean</name>
    <dbReference type="NCBI Taxonomy" id="669202"/>
    <lineage>
        <taxon>Eukaryota</taxon>
        <taxon>Metazoa</taxon>
        <taxon>Cnidaria</taxon>
        <taxon>Myxozoa</taxon>
        <taxon>Myxosporea</taxon>
        <taxon>Bivalvulida</taxon>
        <taxon>Platysporina</taxon>
        <taxon>Myxobolidae</taxon>
        <taxon>Thelohanellus</taxon>
    </lineage>
</organism>
<accession>A0A0C2NE43</accession>
<reference evidence="1 2" key="1">
    <citation type="journal article" date="2014" name="Genome Biol. Evol.">
        <title>The genome of the myxosporean Thelohanellus kitauei shows adaptations to nutrient acquisition within its fish host.</title>
        <authorList>
            <person name="Yang Y."/>
            <person name="Xiong J."/>
            <person name="Zhou Z."/>
            <person name="Huo F."/>
            <person name="Miao W."/>
            <person name="Ran C."/>
            <person name="Liu Y."/>
            <person name="Zhang J."/>
            <person name="Feng J."/>
            <person name="Wang M."/>
            <person name="Wang M."/>
            <person name="Wang L."/>
            <person name="Yao B."/>
        </authorList>
    </citation>
    <scope>NUCLEOTIDE SEQUENCE [LARGE SCALE GENOMIC DNA]</scope>
    <source>
        <strain evidence="1">Wuqing</strain>
    </source>
</reference>
<proteinExistence type="predicted"/>
<protein>
    <submittedName>
        <fullName evidence="1">Uncharacterized protein</fullName>
    </submittedName>
</protein>
<dbReference type="AlphaFoldDB" id="A0A0C2NE43"/>
<evidence type="ECO:0000313" key="2">
    <source>
        <dbReference type="Proteomes" id="UP000031668"/>
    </source>
</evidence>
<gene>
    <name evidence="1" type="ORF">RF11_14172</name>
</gene>
<dbReference type="EMBL" id="JWZT01001309">
    <property type="protein sequence ID" value="KII72282.1"/>
    <property type="molecule type" value="Genomic_DNA"/>
</dbReference>
<dbReference type="Proteomes" id="UP000031668">
    <property type="component" value="Unassembled WGS sequence"/>
</dbReference>
<comment type="caution">
    <text evidence="1">The sequence shown here is derived from an EMBL/GenBank/DDBJ whole genome shotgun (WGS) entry which is preliminary data.</text>
</comment>
<name>A0A0C2NE43_THEKT</name>